<protein>
    <submittedName>
        <fullName evidence="2">Uncharacterized protein</fullName>
    </submittedName>
</protein>
<dbReference type="AlphaFoldDB" id="A0A225VQQ0"/>
<feature type="compositionally biased region" description="Low complexity" evidence="1">
    <location>
        <begin position="61"/>
        <end position="74"/>
    </location>
</feature>
<dbReference type="EMBL" id="NBNE01003456">
    <property type="protein sequence ID" value="OWZ07645.1"/>
    <property type="molecule type" value="Genomic_DNA"/>
</dbReference>
<reference evidence="3" key="1">
    <citation type="submission" date="2017-03" db="EMBL/GenBank/DDBJ databases">
        <title>Phytopthora megakarya and P. palmivora, two closely related causual agents of cacao black pod achieved similar genome size and gene model numbers by different mechanisms.</title>
        <authorList>
            <person name="Ali S."/>
            <person name="Shao J."/>
            <person name="Larry D.J."/>
            <person name="Kronmiller B."/>
            <person name="Shen D."/>
            <person name="Strem M.D."/>
            <person name="Melnick R.L."/>
            <person name="Guiltinan M.J."/>
            <person name="Tyler B.M."/>
            <person name="Meinhardt L.W."/>
            <person name="Bailey B.A."/>
        </authorList>
    </citation>
    <scope>NUCLEOTIDE SEQUENCE [LARGE SCALE GENOMIC DNA]</scope>
    <source>
        <strain evidence="3">zdho120</strain>
    </source>
</reference>
<name>A0A225VQQ0_9STRA</name>
<gene>
    <name evidence="2" type="ORF">PHMEG_00019938</name>
</gene>
<organism evidence="2 3">
    <name type="scientific">Phytophthora megakarya</name>
    <dbReference type="NCBI Taxonomy" id="4795"/>
    <lineage>
        <taxon>Eukaryota</taxon>
        <taxon>Sar</taxon>
        <taxon>Stramenopiles</taxon>
        <taxon>Oomycota</taxon>
        <taxon>Peronosporomycetes</taxon>
        <taxon>Peronosporales</taxon>
        <taxon>Peronosporaceae</taxon>
        <taxon>Phytophthora</taxon>
    </lineage>
</organism>
<proteinExistence type="predicted"/>
<feature type="region of interest" description="Disordered" evidence="1">
    <location>
        <begin position="1"/>
        <end position="95"/>
    </location>
</feature>
<dbReference type="OrthoDB" id="165682at2759"/>
<evidence type="ECO:0000313" key="3">
    <source>
        <dbReference type="Proteomes" id="UP000198211"/>
    </source>
</evidence>
<feature type="region of interest" description="Disordered" evidence="1">
    <location>
        <begin position="272"/>
        <end position="291"/>
    </location>
</feature>
<evidence type="ECO:0000256" key="1">
    <source>
        <dbReference type="SAM" id="MobiDB-lite"/>
    </source>
</evidence>
<keyword evidence="3" id="KW-1185">Reference proteome</keyword>
<comment type="caution">
    <text evidence="2">The sequence shown here is derived from an EMBL/GenBank/DDBJ whole genome shotgun (WGS) entry which is preliminary data.</text>
</comment>
<accession>A0A225VQQ0</accession>
<dbReference type="Proteomes" id="UP000198211">
    <property type="component" value="Unassembled WGS sequence"/>
</dbReference>
<evidence type="ECO:0000313" key="2">
    <source>
        <dbReference type="EMBL" id="OWZ07645.1"/>
    </source>
</evidence>
<feature type="compositionally biased region" description="Low complexity" evidence="1">
    <location>
        <begin position="17"/>
        <end position="34"/>
    </location>
</feature>
<sequence>MGTRPVSEDGGGSKENPPSSSSAASTAAPSSSSAVHLQRLSSTQSASKPHRRPESESHLHASSVSTGRVSSARVGGRRRAETDNQMRSSLPPMLSSDAVLDRRLLQKYEQVNQEIERVVRASQMDQHFSATGDVTSANQVKSELRQAKKSSAQMIHAQKELLDKMEKQERGGFRRVFTINKQAKMAKLRSKLCEKLSESVLVDEELLRLERQSTAMSATTLGTITQTGKAVVNVSNVHGPGGANPNNFSNSFANTGNSTYSMSVAGLSSLDEARDVSGSESSGPLPTMRMSSGWEDAQEELLMLEREKEDILNNLFQSVDMPAVLDLHSRIASFSSEIKAVASVKKQADRVEEMYRKSLHLLRVALAAVVSPNYSGSIREFAVSSYPLAVEAGHLIEQACNVIQPEARRKYETFASELTHVRPPKFPQPVSDFARRSRTHYDPHSALSIEGMRNLHAAENVLILLQRLVIQKLEGIEKWQAKLTKDQEAAENAHALMETRLQEQVAVLARSVSV</sequence>